<name>A0AAP0LYG7_9ROSI</name>
<proteinExistence type="predicted"/>
<organism evidence="3 4">
    <name type="scientific">Citrus x changshan-huyou</name>
    <dbReference type="NCBI Taxonomy" id="2935761"/>
    <lineage>
        <taxon>Eukaryota</taxon>
        <taxon>Viridiplantae</taxon>
        <taxon>Streptophyta</taxon>
        <taxon>Embryophyta</taxon>
        <taxon>Tracheophyta</taxon>
        <taxon>Spermatophyta</taxon>
        <taxon>Magnoliopsida</taxon>
        <taxon>eudicotyledons</taxon>
        <taxon>Gunneridae</taxon>
        <taxon>Pentapetalae</taxon>
        <taxon>rosids</taxon>
        <taxon>malvids</taxon>
        <taxon>Sapindales</taxon>
        <taxon>Rutaceae</taxon>
        <taxon>Aurantioideae</taxon>
        <taxon>Citrus</taxon>
    </lineage>
</organism>
<evidence type="ECO:0000256" key="2">
    <source>
        <dbReference type="SAM" id="SignalP"/>
    </source>
</evidence>
<evidence type="ECO:0000313" key="4">
    <source>
        <dbReference type="Proteomes" id="UP001428341"/>
    </source>
</evidence>
<keyword evidence="1" id="KW-0472">Membrane</keyword>
<dbReference type="Proteomes" id="UP001428341">
    <property type="component" value="Unassembled WGS sequence"/>
</dbReference>
<accession>A0AAP0LYG7</accession>
<keyword evidence="2" id="KW-0732">Signal</keyword>
<comment type="caution">
    <text evidence="3">The sequence shown here is derived from an EMBL/GenBank/DDBJ whole genome shotgun (WGS) entry which is preliminary data.</text>
</comment>
<keyword evidence="1" id="KW-0812">Transmembrane</keyword>
<keyword evidence="1" id="KW-1133">Transmembrane helix</keyword>
<feature type="signal peptide" evidence="2">
    <location>
        <begin position="1"/>
        <end position="26"/>
    </location>
</feature>
<evidence type="ECO:0000256" key="1">
    <source>
        <dbReference type="SAM" id="Phobius"/>
    </source>
</evidence>
<protein>
    <submittedName>
        <fullName evidence="3">Uncharacterized protein</fullName>
    </submittedName>
</protein>
<reference evidence="3 4" key="1">
    <citation type="submission" date="2024-05" db="EMBL/GenBank/DDBJ databases">
        <title>Haplotype-resolved chromosome-level genome assembly of Huyou (Citrus changshanensis).</title>
        <authorList>
            <person name="Miao C."/>
            <person name="Chen W."/>
            <person name="Wu Y."/>
            <person name="Wang L."/>
            <person name="Zhao S."/>
            <person name="Grierson D."/>
            <person name="Xu C."/>
            <person name="Chen K."/>
        </authorList>
    </citation>
    <scope>NUCLEOTIDE SEQUENCE [LARGE SCALE GENOMIC DNA]</scope>
    <source>
        <strain evidence="3">01-14</strain>
        <tissue evidence="3">Leaf</tissue>
    </source>
</reference>
<feature type="chain" id="PRO_5042935805" evidence="2">
    <location>
        <begin position="27"/>
        <end position="130"/>
    </location>
</feature>
<gene>
    <name evidence="3" type="ORF">WN944_020386</name>
</gene>
<dbReference type="EMBL" id="JBCGBO010000007">
    <property type="protein sequence ID" value="KAK9188981.1"/>
    <property type="molecule type" value="Genomic_DNA"/>
</dbReference>
<dbReference type="AlphaFoldDB" id="A0AAP0LYG7"/>
<keyword evidence="4" id="KW-1185">Reference proteome</keyword>
<feature type="transmembrane region" description="Helical" evidence="1">
    <location>
        <begin position="50"/>
        <end position="72"/>
    </location>
</feature>
<evidence type="ECO:0000313" key="3">
    <source>
        <dbReference type="EMBL" id="KAK9188981.1"/>
    </source>
</evidence>
<sequence length="130" mass="15043">MQFSNMASRLFLLAAIVLFCIALIENQDTQRGQEVKGANRRLLTSVGTQLLLLLLLLLLFNLNLCFIYGITVDELISLYCSRLCRAVQGKMQLTLEAKRVHKSLRDMLCEVQLCSSWNLREQRDVWEMLY</sequence>